<accession>A0A8H7SIM5</accession>
<evidence type="ECO:0000256" key="1">
    <source>
        <dbReference type="SAM" id="MobiDB-lite"/>
    </source>
</evidence>
<keyword evidence="3" id="KW-1185">Reference proteome</keyword>
<gene>
    <name evidence="2" type="ORF">INT48_002929</name>
</gene>
<dbReference type="Pfam" id="PF08208">
    <property type="entry name" value="RNA_polI_A34"/>
    <property type="match status" value="1"/>
</dbReference>
<evidence type="ECO:0000313" key="2">
    <source>
        <dbReference type="EMBL" id="KAG2229113.1"/>
    </source>
</evidence>
<organism evidence="2 3">
    <name type="scientific">Thamnidium elegans</name>
    <dbReference type="NCBI Taxonomy" id="101142"/>
    <lineage>
        <taxon>Eukaryota</taxon>
        <taxon>Fungi</taxon>
        <taxon>Fungi incertae sedis</taxon>
        <taxon>Mucoromycota</taxon>
        <taxon>Mucoromycotina</taxon>
        <taxon>Mucoromycetes</taxon>
        <taxon>Mucorales</taxon>
        <taxon>Mucorineae</taxon>
        <taxon>Mucoraceae</taxon>
        <taxon>Thamnidium</taxon>
    </lineage>
</organism>
<reference evidence="2" key="1">
    <citation type="submission" date="2021-01" db="EMBL/GenBank/DDBJ databases">
        <title>Metabolic potential, ecology and presence of endohyphal bacteria is reflected in genomic diversity of Mucoromycotina.</title>
        <authorList>
            <person name="Muszewska A."/>
            <person name="Okrasinska A."/>
            <person name="Steczkiewicz K."/>
            <person name="Drgas O."/>
            <person name="Orlowska M."/>
            <person name="Perlinska-Lenart U."/>
            <person name="Aleksandrzak-Piekarczyk T."/>
            <person name="Szatraj K."/>
            <person name="Zielenkiewicz U."/>
            <person name="Pilsyk S."/>
            <person name="Malc E."/>
            <person name="Mieczkowski P."/>
            <person name="Kruszewska J.S."/>
            <person name="Biernat P."/>
            <person name="Pawlowska J."/>
        </authorList>
    </citation>
    <scope>NUCLEOTIDE SEQUENCE</scope>
    <source>
        <strain evidence="2">WA0000018081</strain>
    </source>
</reference>
<dbReference type="InterPro" id="IPR013240">
    <property type="entry name" value="DNA-dir_RNA_pol1_su_RPA34"/>
</dbReference>
<dbReference type="Proteomes" id="UP000613177">
    <property type="component" value="Unassembled WGS sequence"/>
</dbReference>
<dbReference type="AlphaFoldDB" id="A0A8H7SIM5"/>
<dbReference type="Gene3D" id="6.20.250.70">
    <property type="match status" value="1"/>
</dbReference>
<feature type="compositionally biased region" description="Basic residues" evidence="1">
    <location>
        <begin position="195"/>
        <end position="217"/>
    </location>
</feature>
<sequence length="217" mass="25039">VPTGFKATLSKYASPFDKEVVIDDDKELWLIRIPDNLSEKDLVNMKMKVPTQKATKKALAKYEKDDDKYALYKVPTEEDMEDGEPVDLGISGHEMVAFDCLVPSREDNGKLAFAPKKFDQYLILNQVVDIPDSTSYAQSVLDTPVYKRDQPEGLKMRFMPYGQVTKDVEMVKEEPIEEEPKRKRVSEDDNETEKKKAKKEKKEKKEKKDKKVKKEKA</sequence>
<evidence type="ECO:0000313" key="3">
    <source>
        <dbReference type="Proteomes" id="UP000613177"/>
    </source>
</evidence>
<feature type="region of interest" description="Disordered" evidence="1">
    <location>
        <begin position="171"/>
        <end position="217"/>
    </location>
</feature>
<dbReference type="EMBL" id="JAEPRE010000308">
    <property type="protein sequence ID" value="KAG2229113.1"/>
    <property type="molecule type" value="Genomic_DNA"/>
</dbReference>
<dbReference type="PANTHER" id="PTHR28155:SF1">
    <property type="entry name" value="DNA-DIRECTED RNA POLYMERASE I SUBUNIT RPA34.5-DOMAIN-CONTAINING PROTEIN"/>
    <property type="match status" value="1"/>
</dbReference>
<dbReference type="InterPro" id="IPR053263">
    <property type="entry name" value="Euk_RPA34_RNAP_subunit"/>
</dbReference>
<protein>
    <submittedName>
        <fullName evidence="2">Uncharacterized protein</fullName>
    </submittedName>
</protein>
<dbReference type="PANTHER" id="PTHR28155">
    <property type="entry name" value="ACR243WP"/>
    <property type="match status" value="1"/>
</dbReference>
<feature type="compositionally biased region" description="Basic and acidic residues" evidence="1">
    <location>
        <begin position="171"/>
        <end position="187"/>
    </location>
</feature>
<name>A0A8H7SIM5_9FUNG</name>
<feature type="non-terminal residue" evidence="2">
    <location>
        <position position="1"/>
    </location>
</feature>
<dbReference type="GO" id="GO:0006360">
    <property type="term" value="P:transcription by RNA polymerase I"/>
    <property type="evidence" value="ECO:0007669"/>
    <property type="project" value="InterPro"/>
</dbReference>
<comment type="caution">
    <text evidence="2">The sequence shown here is derived from an EMBL/GenBank/DDBJ whole genome shotgun (WGS) entry which is preliminary data.</text>
</comment>
<proteinExistence type="predicted"/>